<feature type="transmembrane region" description="Helical" evidence="1">
    <location>
        <begin position="115"/>
        <end position="139"/>
    </location>
</feature>
<gene>
    <name evidence="3" type="ORF">FCC1311_077442</name>
</gene>
<keyword evidence="2" id="KW-0732">Signal</keyword>
<keyword evidence="1" id="KW-0812">Transmembrane</keyword>
<protein>
    <submittedName>
        <fullName evidence="3">Uncharacterized protein</fullName>
    </submittedName>
</protein>
<evidence type="ECO:0000256" key="2">
    <source>
        <dbReference type="SAM" id="SignalP"/>
    </source>
</evidence>
<keyword evidence="1" id="KW-1133">Transmembrane helix</keyword>
<dbReference type="AlphaFoldDB" id="A0A2R5GKW4"/>
<dbReference type="InParanoid" id="A0A2R5GKW4"/>
<keyword evidence="4" id="KW-1185">Reference proteome</keyword>
<name>A0A2R5GKW4_9STRA</name>
<dbReference type="EMBL" id="BEYU01000099">
    <property type="protein sequence ID" value="GBG31520.1"/>
    <property type="molecule type" value="Genomic_DNA"/>
</dbReference>
<proteinExistence type="predicted"/>
<keyword evidence="1" id="KW-0472">Membrane</keyword>
<dbReference type="Proteomes" id="UP000241890">
    <property type="component" value="Unassembled WGS sequence"/>
</dbReference>
<accession>A0A2R5GKW4</accession>
<sequence>MGSAVALLALLDIGLKWKMSNLRTGGAQGEGDKTSFFEKMHQVQLLTVEKVPQTMVLIGLNWAQCRLQGRELSKGVKAVIVSSVVAAYVFVCRAYDFKVQANGYNMNGKPGDGVLSMYGVVGALGHYISQILLGCSLALQV</sequence>
<evidence type="ECO:0000256" key="1">
    <source>
        <dbReference type="SAM" id="Phobius"/>
    </source>
</evidence>
<feature type="signal peptide" evidence="2">
    <location>
        <begin position="1"/>
        <end position="16"/>
    </location>
</feature>
<comment type="caution">
    <text evidence="3">The sequence shown here is derived from an EMBL/GenBank/DDBJ whole genome shotgun (WGS) entry which is preliminary data.</text>
</comment>
<reference evidence="3 4" key="1">
    <citation type="submission" date="2017-12" db="EMBL/GenBank/DDBJ databases">
        <title>Sequencing, de novo assembly and annotation of complete genome of a new Thraustochytrid species, strain FCC1311.</title>
        <authorList>
            <person name="Sedici K."/>
            <person name="Godart F."/>
            <person name="Aiese Cigliano R."/>
            <person name="Sanseverino W."/>
            <person name="Barakat M."/>
            <person name="Ortet P."/>
            <person name="Marechal E."/>
            <person name="Cagnac O."/>
            <person name="Amato A."/>
        </authorList>
    </citation>
    <scope>NUCLEOTIDE SEQUENCE [LARGE SCALE GENOMIC DNA]</scope>
</reference>
<feature type="chain" id="PRO_5015330335" evidence="2">
    <location>
        <begin position="17"/>
        <end position="141"/>
    </location>
</feature>
<feature type="transmembrane region" description="Helical" evidence="1">
    <location>
        <begin position="76"/>
        <end position="95"/>
    </location>
</feature>
<evidence type="ECO:0000313" key="3">
    <source>
        <dbReference type="EMBL" id="GBG31520.1"/>
    </source>
</evidence>
<organism evidence="3 4">
    <name type="scientific">Hondaea fermentalgiana</name>
    <dbReference type="NCBI Taxonomy" id="2315210"/>
    <lineage>
        <taxon>Eukaryota</taxon>
        <taxon>Sar</taxon>
        <taxon>Stramenopiles</taxon>
        <taxon>Bigyra</taxon>
        <taxon>Labyrinthulomycetes</taxon>
        <taxon>Thraustochytrida</taxon>
        <taxon>Thraustochytriidae</taxon>
        <taxon>Hondaea</taxon>
    </lineage>
</organism>
<evidence type="ECO:0000313" key="4">
    <source>
        <dbReference type="Proteomes" id="UP000241890"/>
    </source>
</evidence>